<proteinExistence type="predicted"/>
<feature type="transmembrane region" description="Helical" evidence="1">
    <location>
        <begin position="124"/>
        <end position="142"/>
    </location>
</feature>
<dbReference type="Pfam" id="PF04657">
    <property type="entry name" value="DMT_YdcZ"/>
    <property type="match status" value="1"/>
</dbReference>
<reference evidence="2 3" key="1">
    <citation type="submission" date="2018-11" db="EMBL/GenBank/DDBJ databases">
        <title>Tabrizicola sp. isolated from sediment of alpine lake.</title>
        <authorList>
            <person name="Liu Z."/>
        </authorList>
    </citation>
    <scope>NUCLEOTIDE SEQUENCE [LARGE SCALE GENOMIC DNA]</scope>
    <source>
        <strain evidence="2 3">DRYC-M-16</strain>
    </source>
</reference>
<dbReference type="InterPro" id="IPR006750">
    <property type="entry name" value="YdcZ"/>
</dbReference>
<dbReference type="EMBL" id="RPEM01000007">
    <property type="protein sequence ID" value="TGD42970.1"/>
    <property type="molecule type" value="Genomic_DNA"/>
</dbReference>
<gene>
    <name evidence="2" type="ORF">EEB11_11920</name>
</gene>
<keyword evidence="1" id="KW-0812">Transmembrane</keyword>
<keyword evidence="3" id="KW-1185">Reference proteome</keyword>
<evidence type="ECO:0000313" key="3">
    <source>
        <dbReference type="Proteomes" id="UP000297741"/>
    </source>
</evidence>
<dbReference type="Proteomes" id="UP000297741">
    <property type="component" value="Unassembled WGS sequence"/>
</dbReference>
<evidence type="ECO:0000256" key="1">
    <source>
        <dbReference type="SAM" id="Phobius"/>
    </source>
</evidence>
<sequence>MSQLPALLAILLGGIAIAVQAPLNGALGRTLGAALPAAAVSFAVGFAALMVLSYATVSHPFGKLAAVPLWQWAGGLLGAYYVWSVISGVPTLGVVTAMAALILGQMAGALVLDAIGAFGVPVQPVSLTRVLAVILVAAGVVLSRL</sequence>
<dbReference type="PANTHER" id="PTHR34821:SF2">
    <property type="entry name" value="INNER MEMBRANE PROTEIN YDCZ"/>
    <property type="match status" value="1"/>
</dbReference>
<comment type="caution">
    <text evidence="2">The sequence shown here is derived from an EMBL/GenBank/DDBJ whole genome shotgun (WGS) entry which is preliminary data.</text>
</comment>
<feature type="transmembrane region" description="Helical" evidence="1">
    <location>
        <begin position="69"/>
        <end position="86"/>
    </location>
</feature>
<protein>
    <submittedName>
        <fullName evidence="2">DMT family transporter</fullName>
    </submittedName>
</protein>
<organism evidence="2 3">
    <name type="scientific">Pseudotabrizicola sediminis</name>
    <dbReference type="NCBI Taxonomy" id="2486418"/>
    <lineage>
        <taxon>Bacteria</taxon>
        <taxon>Pseudomonadati</taxon>
        <taxon>Pseudomonadota</taxon>
        <taxon>Alphaproteobacteria</taxon>
        <taxon>Rhodobacterales</taxon>
        <taxon>Paracoccaceae</taxon>
        <taxon>Pseudotabrizicola</taxon>
    </lineage>
</organism>
<keyword evidence="1" id="KW-0472">Membrane</keyword>
<dbReference type="PANTHER" id="PTHR34821">
    <property type="entry name" value="INNER MEMBRANE PROTEIN YDCZ"/>
    <property type="match status" value="1"/>
</dbReference>
<feature type="transmembrane region" description="Helical" evidence="1">
    <location>
        <begin position="92"/>
        <end position="112"/>
    </location>
</feature>
<evidence type="ECO:0000313" key="2">
    <source>
        <dbReference type="EMBL" id="TGD42970.1"/>
    </source>
</evidence>
<name>A0ABY2KNL4_9RHOB</name>
<accession>A0ABY2KNL4</accession>
<feature type="transmembrane region" description="Helical" evidence="1">
    <location>
        <begin position="34"/>
        <end position="57"/>
    </location>
</feature>
<dbReference type="RefSeq" id="WP_135431593.1">
    <property type="nucleotide sequence ID" value="NZ_RPEM01000007.1"/>
</dbReference>
<keyword evidence="1" id="KW-1133">Transmembrane helix</keyword>